<sequence length="72" mass="8084">MRQMASPPWARPHLRVLAAEKLSGDAAEDDRDVAKWMTPLARIVTSRGQTMGEGHCATFPSHDGRLRMRAKR</sequence>
<proteinExistence type="predicted"/>
<organism evidence="2 3">
    <name type="scientific">Oryza meyeriana var. granulata</name>
    <dbReference type="NCBI Taxonomy" id="110450"/>
    <lineage>
        <taxon>Eukaryota</taxon>
        <taxon>Viridiplantae</taxon>
        <taxon>Streptophyta</taxon>
        <taxon>Embryophyta</taxon>
        <taxon>Tracheophyta</taxon>
        <taxon>Spermatophyta</taxon>
        <taxon>Magnoliopsida</taxon>
        <taxon>Liliopsida</taxon>
        <taxon>Poales</taxon>
        <taxon>Poaceae</taxon>
        <taxon>BOP clade</taxon>
        <taxon>Oryzoideae</taxon>
        <taxon>Oryzeae</taxon>
        <taxon>Oryzinae</taxon>
        <taxon>Oryza</taxon>
        <taxon>Oryza meyeriana</taxon>
    </lineage>
</organism>
<keyword evidence="3" id="KW-1185">Reference proteome</keyword>
<reference evidence="2 3" key="1">
    <citation type="submission" date="2019-11" db="EMBL/GenBank/DDBJ databases">
        <title>Whole genome sequence of Oryza granulata.</title>
        <authorList>
            <person name="Li W."/>
        </authorList>
    </citation>
    <scope>NUCLEOTIDE SEQUENCE [LARGE SCALE GENOMIC DNA]</scope>
    <source>
        <strain evidence="3">cv. Menghai</strain>
        <tissue evidence="2">Leaf</tissue>
    </source>
</reference>
<name>A0A6G1ELT3_9ORYZ</name>
<dbReference type="AlphaFoldDB" id="A0A6G1ELT3"/>
<comment type="caution">
    <text evidence="2">The sequence shown here is derived from an EMBL/GenBank/DDBJ whole genome shotgun (WGS) entry which is preliminary data.</text>
</comment>
<gene>
    <name evidence="2" type="ORF">E2562_017203</name>
</gene>
<dbReference type="EMBL" id="SPHZ02000003">
    <property type="protein sequence ID" value="KAF0925626.1"/>
    <property type="molecule type" value="Genomic_DNA"/>
</dbReference>
<evidence type="ECO:0000256" key="1">
    <source>
        <dbReference type="SAM" id="MobiDB-lite"/>
    </source>
</evidence>
<dbReference type="Proteomes" id="UP000479710">
    <property type="component" value="Unassembled WGS sequence"/>
</dbReference>
<evidence type="ECO:0000313" key="3">
    <source>
        <dbReference type="Proteomes" id="UP000479710"/>
    </source>
</evidence>
<protein>
    <submittedName>
        <fullName evidence="2">Uncharacterized protein</fullName>
    </submittedName>
</protein>
<feature type="region of interest" description="Disordered" evidence="1">
    <location>
        <begin position="48"/>
        <end position="72"/>
    </location>
</feature>
<accession>A0A6G1ELT3</accession>
<evidence type="ECO:0000313" key="2">
    <source>
        <dbReference type="EMBL" id="KAF0925626.1"/>
    </source>
</evidence>